<sequence>MPEHTADLLSCWIRRGGSKSQKKWWKMIPSCIWWTIWRERNGRCFEDKSKSINDVKWNCLVSLFFWCEENYIEEVDDFVDFLGAL</sequence>
<keyword evidence="2" id="KW-1185">Reference proteome</keyword>
<reference evidence="1" key="1">
    <citation type="submission" date="2023-08" db="EMBL/GenBank/DDBJ databases">
        <title>A de novo genome assembly of Solanum verrucosum Schlechtendal, a Mexican diploid species geographically isolated from the other diploid A-genome species in potato relatives.</title>
        <authorList>
            <person name="Hosaka K."/>
        </authorList>
    </citation>
    <scope>NUCLEOTIDE SEQUENCE</scope>
    <source>
        <tissue evidence="1">Young leaves</tissue>
    </source>
</reference>
<organism evidence="1 2">
    <name type="scientific">Solanum verrucosum</name>
    <dbReference type="NCBI Taxonomy" id="315347"/>
    <lineage>
        <taxon>Eukaryota</taxon>
        <taxon>Viridiplantae</taxon>
        <taxon>Streptophyta</taxon>
        <taxon>Embryophyta</taxon>
        <taxon>Tracheophyta</taxon>
        <taxon>Spermatophyta</taxon>
        <taxon>Magnoliopsida</taxon>
        <taxon>eudicotyledons</taxon>
        <taxon>Gunneridae</taxon>
        <taxon>Pentapetalae</taxon>
        <taxon>asterids</taxon>
        <taxon>lamiids</taxon>
        <taxon>Solanales</taxon>
        <taxon>Solanaceae</taxon>
        <taxon>Solanoideae</taxon>
        <taxon>Solaneae</taxon>
        <taxon>Solanum</taxon>
    </lineage>
</organism>
<dbReference type="Proteomes" id="UP001234989">
    <property type="component" value="Chromosome 1"/>
</dbReference>
<proteinExistence type="predicted"/>
<name>A0AAF0T6J8_SOLVR</name>
<evidence type="ECO:0000313" key="1">
    <source>
        <dbReference type="EMBL" id="WMV07056.1"/>
    </source>
</evidence>
<evidence type="ECO:0000313" key="2">
    <source>
        <dbReference type="Proteomes" id="UP001234989"/>
    </source>
</evidence>
<gene>
    <name evidence="1" type="ORF">MTR67_000441</name>
</gene>
<protein>
    <submittedName>
        <fullName evidence="1">Uncharacterized protein</fullName>
    </submittedName>
</protein>
<dbReference type="EMBL" id="CP133612">
    <property type="protein sequence ID" value="WMV07056.1"/>
    <property type="molecule type" value="Genomic_DNA"/>
</dbReference>
<dbReference type="AlphaFoldDB" id="A0AAF0T6J8"/>
<accession>A0AAF0T6J8</accession>